<dbReference type="PANTHER" id="PTHR36974:SF1">
    <property type="entry name" value="DOXX FAMILY MEMBRANE PROTEIN"/>
    <property type="match status" value="1"/>
</dbReference>
<organism evidence="3 5">
    <name type="scientific">Staphylococcus haemolyticus</name>
    <dbReference type="NCBI Taxonomy" id="1283"/>
    <lineage>
        <taxon>Bacteria</taxon>
        <taxon>Bacillati</taxon>
        <taxon>Bacillota</taxon>
        <taxon>Bacilli</taxon>
        <taxon>Bacillales</taxon>
        <taxon>Staphylococcaceae</taxon>
        <taxon>Staphylococcus</taxon>
    </lineage>
</organism>
<reference evidence="3 5" key="1">
    <citation type="submission" date="2017-11" db="EMBL/GenBank/DDBJ databases">
        <authorList>
            <person name="Founou R.C."/>
            <person name="Founou L."/>
            <person name="Allam M."/>
            <person name="Ismail A."/>
            <person name="Essack S.Y."/>
        </authorList>
    </citation>
    <scope>NUCLEOTIDE SEQUENCE [LARGE SCALE GENOMIC DNA]</scope>
    <source>
        <strain evidence="3 5">G811N2B1</strain>
    </source>
</reference>
<dbReference type="RefSeq" id="WP_011275211.1">
    <property type="nucleotide sequence ID" value="NZ_BKAY01000014.1"/>
</dbReference>
<dbReference type="Proteomes" id="UP001269271">
    <property type="component" value="Unassembled WGS sequence"/>
</dbReference>
<dbReference type="Proteomes" id="UP000238153">
    <property type="component" value="Unassembled WGS sequence"/>
</dbReference>
<evidence type="ECO:0000256" key="1">
    <source>
        <dbReference type="SAM" id="Phobius"/>
    </source>
</evidence>
<sequence>MKVLRYLLGLAFGTAGVLHFTNERSFRNIVPEYLPLRKTAVLVTGVFEIFFGIMLLLKRPANWLKTGINLFLLAVLPANIYMARKELPLGDKQVPKWALYSRLPMQFVLIALVKKL</sequence>
<dbReference type="KEGG" id="shh:ShL2_00791"/>
<name>A0A2A1KBS7_STAHA</name>
<dbReference type="GeneID" id="93780288"/>
<dbReference type="EMBL" id="VJMP01000011">
    <property type="protein sequence ID" value="TRL76137.1"/>
    <property type="molecule type" value="Genomic_DNA"/>
</dbReference>
<dbReference type="EMBL" id="PGWX01000301">
    <property type="protein sequence ID" value="PPJ74608.1"/>
    <property type="molecule type" value="Genomic_DNA"/>
</dbReference>
<dbReference type="AlphaFoldDB" id="A0A2A1KBS7"/>
<feature type="transmembrane region" description="Helical" evidence="1">
    <location>
        <begin position="39"/>
        <end position="57"/>
    </location>
</feature>
<evidence type="ECO:0008006" key="8">
    <source>
        <dbReference type="Google" id="ProtNLM"/>
    </source>
</evidence>
<comment type="caution">
    <text evidence="3">The sequence shown here is derived from an EMBL/GenBank/DDBJ whole genome shotgun (WGS) entry which is preliminary data.</text>
</comment>
<reference evidence="2 7" key="3">
    <citation type="submission" date="2023-08" db="EMBL/GenBank/DDBJ databases">
        <title>Genomic surveillance of Staphylococcus haemolyticus neonatal outbreak in southern France.</title>
        <authorList>
            <person name="Magnan C."/>
            <person name="Morsli M."/>
            <person name="Thiery B."/>
            <person name="Salipante F."/>
            <person name="Attar J."/>
            <person name="Massimo D.M."/>
            <person name="Ory J."/>
            <person name="Pantel A."/>
            <person name="Lavigne J.-P."/>
        </authorList>
    </citation>
    <scope>NUCLEOTIDE SEQUENCE [LARGE SCALE GENOMIC DNA]</scope>
    <source>
        <strain evidence="2 7">NSH026</strain>
    </source>
</reference>
<proteinExistence type="predicted"/>
<dbReference type="Proteomes" id="UP000316594">
    <property type="component" value="Unassembled WGS sequence"/>
</dbReference>
<dbReference type="STRING" id="1283.ShL2_00791"/>
<keyword evidence="1" id="KW-0472">Membrane</keyword>
<evidence type="ECO:0000313" key="6">
    <source>
        <dbReference type="Proteomes" id="UP000316594"/>
    </source>
</evidence>
<dbReference type="PANTHER" id="PTHR36974">
    <property type="entry name" value="MEMBRANE PROTEIN-RELATED"/>
    <property type="match status" value="1"/>
</dbReference>
<evidence type="ECO:0000313" key="2">
    <source>
        <dbReference type="EMBL" id="MDT4286974.1"/>
    </source>
</evidence>
<keyword evidence="1" id="KW-0812">Transmembrane</keyword>
<gene>
    <name evidence="3" type="ORF">CV019_07335</name>
    <name evidence="4" type="ORF">FNL11_10785</name>
    <name evidence="2" type="ORF">RO950_08060</name>
</gene>
<protein>
    <recommendedName>
        <fullName evidence="8">DoxX family membrane protein</fullName>
    </recommendedName>
</protein>
<evidence type="ECO:0000313" key="5">
    <source>
        <dbReference type="Proteomes" id="UP000238153"/>
    </source>
</evidence>
<reference evidence="4 6" key="2">
    <citation type="submission" date="2019-07" db="EMBL/GenBank/DDBJ databases">
        <title>Genome Sequencing and Assembly of Staphylococcus haemolyticus SDA2.</title>
        <authorList>
            <person name="Emmons C.B."/>
            <person name="Park C."/>
            <person name="Sevigny J.L."/>
            <person name="Andam C."/>
        </authorList>
    </citation>
    <scope>NUCLEOTIDE SEQUENCE [LARGE SCALE GENOMIC DNA]</scope>
    <source>
        <strain evidence="4 6">SDA2</strain>
    </source>
</reference>
<dbReference type="EMBL" id="JAVSOO010000019">
    <property type="protein sequence ID" value="MDT4286974.1"/>
    <property type="molecule type" value="Genomic_DNA"/>
</dbReference>
<evidence type="ECO:0000313" key="4">
    <source>
        <dbReference type="EMBL" id="TRL76137.1"/>
    </source>
</evidence>
<evidence type="ECO:0000313" key="7">
    <source>
        <dbReference type="Proteomes" id="UP001269271"/>
    </source>
</evidence>
<evidence type="ECO:0000313" key="3">
    <source>
        <dbReference type="EMBL" id="PPJ74608.1"/>
    </source>
</evidence>
<keyword evidence="1" id="KW-1133">Transmembrane helix</keyword>
<dbReference type="OMA" id="LIAWAWW"/>
<accession>A0A2A1KBS7</accession>
<feature type="transmembrane region" description="Helical" evidence="1">
    <location>
        <begin position="64"/>
        <end position="82"/>
    </location>
</feature>
<keyword evidence="7" id="KW-1185">Reference proteome</keyword>